<evidence type="ECO:0000256" key="2">
    <source>
        <dbReference type="ARBA" id="ARBA00022448"/>
    </source>
</evidence>
<evidence type="ECO:0000256" key="3">
    <source>
        <dbReference type="SAM" id="SignalP"/>
    </source>
</evidence>
<evidence type="ECO:0000259" key="4">
    <source>
        <dbReference type="Pfam" id="PF25973"/>
    </source>
</evidence>
<name>A0A316ADZ8_9BACT</name>
<dbReference type="Gene3D" id="2.40.30.170">
    <property type="match status" value="1"/>
</dbReference>
<reference evidence="5 6" key="1">
    <citation type="submission" date="2018-03" db="EMBL/GenBank/DDBJ databases">
        <title>Genomic Encyclopedia of Archaeal and Bacterial Type Strains, Phase II (KMG-II): from individual species to whole genera.</title>
        <authorList>
            <person name="Goeker M."/>
        </authorList>
    </citation>
    <scope>NUCLEOTIDE SEQUENCE [LARGE SCALE GENOMIC DNA]</scope>
    <source>
        <strain evidence="5 6">DSM 100346</strain>
    </source>
</reference>
<protein>
    <submittedName>
        <fullName evidence="5">Cobalt-zinc-cadmium efflux system membrane fusion protein</fullName>
    </submittedName>
</protein>
<dbReference type="GO" id="GO:0016020">
    <property type="term" value="C:membrane"/>
    <property type="evidence" value="ECO:0007669"/>
    <property type="project" value="InterPro"/>
</dbReference>
<dbReference type="GO" id="GO:0060003">
    <property type="term" value="P:copper ion export"/>
    <property type="evidence" value="ECO:0007669"/>
    <property type="project" value="TreeGrafter"/>
</dbReference>
<dbReference type="SUPFAM" id="SSF111369">
    <property type="entry name" value="HlyD-like secretion proteins"/>
    <property type="match status" value="1"/>
</dbReference>
<feature type="domain" description="CzcB-like barrel-sandwich hybrid" evidence="4">
    <location>
        <begin position="78"/>
        <end position="222"/>
    </location>
</feature>
<dbReference type="Gene3D" id="1.10.287.470">
    <property type="entry name" value="Helix hairpin bin"/>
    <property type="match status" value="1"/>
</dbReference>
<dbReference type="Gene3D" id="2.40.420.20">
    <property type="match status" value="1"/>
</dbReference>
<dbReference type="PANTHER" id="PTHR30097:SF4">
    <property type="entry name" value="SLR6042 PROTEIN"/>
    <property type="match status" value="1"/>
</dbReference>
<dbReference type="OrthoDB" id="9814657at2"/>
<dbReference type="Proteomes" id="UP000245880">
    <property type="component" value="Unassembled WGS sequence"/>
</dbReference>
<evidence type="ECO:0000313" key="5">
    <source>
        <dbReference type="EMBL" id="PWJ55973.1"/>
    </source>
</evidence>
<proteinExistence type="inferred from homology"/>
<dbReference type="InterPro" id="IPR058647">
    <property type="entry name" value="BSH_CzcB-like"/>
</dbReference>
<keyword evidence="2" id="KW-0813">Transport</keyword>
<dbReference type="GO" id="GO:0015679">
    <property type="term" value="P:plasma membrane copper ion transport"/>
    <property type="evidence" value="ECO:0007669"/>
    <property type="project" value="TreeGrafter"/>
</dbReference>
<evidence type="ECO:0000256" key="1">
    <source>
        <dbReference type="ARBA" id="ARBA00009477"/>
    </source>
</evidence>
<comment type="similarity">
    <text evidence="1">Belongs to the membrane fusion protein (MFP) (TC 8.A.1) family.</text>
</comment>
<dbReference type="RefSeq" id="WP_109676827.1">
    <property type="nucleotide sequence ID" value="NZ_QGDT01000012.1"/>
</dbReference>
<comment type="caution">
    <text evidence="5">The sequence shown here is derived from an EMBL/GenBank/DDBJ whole genome shotgun (WGS) entry which is preliminary data.</text>
</comment>
<dbReference type="Pfam" id="PF25973">
    <property type="entry name" value="BSH_CzcB"/>
    <property type="match status" value="1"/>
</dbReference>
<evidence type="ECO:0000313" key="6">
    <source>
        <dbReference type="Proteomes" id="UP000245880"/>
    </source>
</evidence>
<feature type="signal peptide" evidence="3">
    <location>
        <begin position="1"/>
        <end position="19"/>
    </location>
</feature>
<dbReference type="AlphaFoldDB" id="A0A316ADZ8"/>
<keyword evidence="6" id="KW-1185">Reference proteome</keyword>
<dbReference type="GO" id="GO:0022857">
    <property type="term" value="F:transmembrane transporter activity"/>
    <property type="evidence" value="ECO:0007669"/>
    <property type="project" value="InterPro"/>
</dbReference>
<dbReference type="PANTHER" id="PTHR30097">
    <property type="entry name" value="CATION EFFLUX SYSTEM PROTEIN CUSB"/>
    <property type="match status" value="1"/>
</dbReference>
<sequence>MRKSVIFVLGLFFLWACNANSEKNEEGPQQQVDETLAVLNEEQISNANIVTAQPTWLVSSPLLRLNGLIDVPPKNRISVSVPMGGYLKSADLLPGARVRKGQVLATLEDQQYIQLQQQYLEGKNRLVFLEKEFLRQQELSKTQAASQKMAQQAEADYQSQRIANKSLYERLKMVGVDPDKLALEHISRTMTVRSPINGFVSQANMTLGKYVSPTDVLFELVDPSDIHLNLKVFEKDLERLQIGQRIQAFTNNDPGTLYNCKVILIGKDFSPERTVELHAHFEKYDPDLVPGTYMNAEVRLKDHRALTLPEDAVVSYQGQTYVFVPQLKGQYRMLPVTVGSLIEGRIEVLNPELADKTVVVQGAYALLMYLKNKSED</sequence>
<dbReference type="InterPro" id="IPR006143">
    <property type="entry name" value="RND_pump_MFP"/>
</dbReference>
<gene>
    <name evidence="5" type="ORF">CLV98_11268</name>
</gene>
<dbReference type="InterPro" id="IPR051909">
    <property type="entry name" value="MFP_Cation_Efflux"/>
</dbReference>
<feature type="chain" id="PRO_5016251349" evidence="3">
    <location>
        <begin position="20"/>
        <end position="376"/>
    </location>
</feature>
<accession>A0A316ADZ8</accession>
<dbReference type="Gene3D" id="2.40.50.100">
    <property type="match status" value="1"/>
</dbReference>
<dbReference type="NCBIfam" id="TIGR01730">
    <property type="entry name" value="RND_mfp"/>
    <property type="match status" value="1"/>
</dbReference>
<dbReference type="GO" id="GO:0030313">
    <property type="term" value="C:cell envelope"/>
    <property type="evidence" value="ECO:0007669"/>
    <property type="project" value="TreeGrafter"/>
</dbReference>
<dbReference type="EMBL" id="QGDT01000012">
    <property type="protein sequence ID" value="PWJ55973.1"/>
    <property type="molecule type" value="Genomic_DNA"/>
</dbReference>
<keyword evidence="3" id="KW-0732">Signal</keyword>
<organism evidence="5 6">
    <name type="scientific">Dyadobacter jejuensis</name>
    <dbReference type="NCBI Taxonomy" id="1082580"/>
    <lineage>
        <taxon>Bacteria</taxon>
        <taxon>Pseudomonadati</taxon>
        <taxon>Bacteroidota</taxon>
        <taxon>Cytophagia</taxon>
        <taxon>Cytophagales</taxon>
        <taxon>Spirosomataceae</taxon>
        <taxon>Dyadobacter</taxon>
    </lineage>
</organism>